<protein>
    <submittedName>
        <fullName evidence="1">Uncharacterized protein</fullName>
    </submittedName>
</protein>
<proteinExistence type="predicted"/>
<name>A0A974BNX9_XENLA</name>
<dbReference type="EMBL" id="KV489627">
    <property type="protein sequence ID" value="OCT55449.1"/>
    <property type="molecule type" value="Genomic_DNA"/>
</dbReference>
<accession>A0A974BNX9</accession>
<reference evidence="1" key="1">
    <citation type="submission" date="2016-05" db="EMBL/GenBank/DDBJ databases">
        <title>WGS assembly of Xenopus laevis.</title>
        <authorList>
            <person name="Session A."/>
            <person name="Uno Y."/>
            <person name="Kwon T."/>
            <person name="Chapman J."/>
            <person name="Toyoda A."/>
            <person name="Takahashi S."/>
            <person name="Fukui A."/>
            <person name="Hikosaka A."/>
            <person name="Putnam N."/>
            <person name="Stites J."/>
            <person name="Van Heeringen S."/>
            <person name="Quigley I."/>
            <person name="Heinz S."/>
            <person name="Hellsten U."/>
            <person name="Lyons J."/>
            <person name="Suzuki A."/>
            <person name="Kondo M."/>
            <person name="Ogino H."/>
            <person name="Ochi H."/>
            <person name="Bogdanovic O."/>
            <person name="Lister R."/>
            <person name="Georgiou G."/>
            <person name="Paranjpe S."/>
            <person name="Van Kruijsbergen I."/>
            <person name="Mozaffari S."/>
            <person name="Shu S."/>
            <person name="Schmutz J."/>
            <person name="Jenkins J."/>
            <person name="Grimwood J."/>
            <person name="Carlson J."/>
            <person name="Mitros T."/>
            <person name="Simakov O."/>
            <person name="Heald R."/>
            <person name="Miller K."/>
            <person name="Haudenschild C."/>
            <person name="Kuroki Y."/>
            <person name="Tanaka T."/>
            <person name="Michiue T."/>
            <person name="Watanabe M."/>
            <person name="Kinoshita T."/>
            <person name="Ohta Y."/>
            <person name="Mawaribuchi S."/>
            <person name="Suzuki Y."/>
            <person name="Haramoto Y."/>
            <person name="Yamamoto T."/>
            <person name="Takagi C."/>
            <person name="Kitzman J."/>
            <person name="Shendure J."/>
            <person name="Nakayama T."/>
            <person name="Izutsu Y."/>
            <person name="Robert J."/>
            <person name="Dichmann D."/>
            <person name="Flajnik M."/>
            <person name="Houston D."/>
            <person name="Marcotte E."/>
            <person name="Wallingford J."/>
            <person name="Ito Y."/>
            <person name="Asashima M."/>
            <person name="Ueno N."/>
            <person name="Matsuda Y."/>
            <person name="Jan Veenstra G."/>
            <person name="Fujiyama A."/>
            <person name="Harland R."/>
            <person name="Taira M."/>
            <person name="Rokhsar D.S."/>
        </authorList>
    </citation>
    <scope>NUCLEOTIDE SEQUENCE</scope>
    <source>
        <strain evidence="1">J</strain>
        <tissue evidence="1">Blood</tissue>
    </source>
</reference>
<gene>
    <name evidence="1" type="ORF">XELAEV_18002024mg</name>
</gene>
<evidence type="ECO:0000313" key="1">
    <source>
        <dbReference type="EMBL" id="OCT55449.1"/>
    </source>
</evidence>
<sequence length="80" mass="8540">MSSSSAATSNLRSPLRLCPGISGLKGSQCNAQCGPRLSQLWEARRSQTLRPATGWAGLADWRQEQAGGGVVRGQPWNAQM</sequence>
<dbReference type="Proteomes" id="UP000694892">
    <property type="component" value="Unassembled WGS sequence"/>
</dbReference>
<organism evidence="1">
    <name type="scientific">Xenopus laevis</name>
    <name type="common">African clawed frog</name>
    <dbReference type="NCBI Taxonomy" id="8355"/>
    <lineage>
        <taxon>Eukaryota</taxon>
        <taxon>Metazoa</taxon>
        <taxon>Chordata</taxon>
        <taxon>Craniata</taxon>
        <taxon>Vertebrata</taxon>
        <taxon>Euteleostomi</taxon>
        <taxon>Amphibia</taxon>
        <taxon>Batrachia</taxon>
        <taxon>Anura</taxon>
        <taxon>Pipoidea</taxon>
        <taxon>Pipidae</taxon>
        <taxon>Xenopodinae</taxon>
        <taxon>Xenopus</taxon>
        <taxon>Xenopus</taxon>
    </lineage>
</organism>
<dbReference type="AlphaFoldDB" id="A0A974BNX9"/>